<proteinExistence type="predicted"/>
<feature type="chain" id="PRO_5012124988" evidence="2">
    <location>
        <begin position="20"/>
        <end position="190"/>
    </location>
</feature>
<sequence length="190" mass="19368">MRTLLSPAIVLFCAAPSLGQGLPALEGQGSQTQTVELANDALSLSIDSGGSLSLGRGDDHVAVDLGVTLNDNPIQLGGRPDTPADAPSPTGTPEAATAVKVAGPFASQGARSSSLPCTTVAEDALDRALAGGFSIVVQQAVCDPQQDQRHVWDESSPFRAAISDAGIDFEDVVAITINDAAVIVGVSHRR</sequence>
<evidence type="ECO:0000313" key="3">
    <source>
        <dbReference type="EMBL" id="SMQ72139.1"/>
    </source>
</evidence>
<reference evidence="4" key="1">
    <citation type="submission" date="2017-04" db="EMBL/GenBank/DDBJ databases">
        <authorList>
            <person name="Varghese N."/>
            <person name="Submissions S."/>
        </authorList>
    </citation>
    <scope>NUCLEOTIDE SEQUENCE [LARGE SCALE GENOMIC DNA]</scope>
</reference>
<keyword evidence="2" id="KW-0732">Signal</keyword>
<feature type="region of interest" description="Disordered" evidence="1">
    <location>
        <begin position="72"/>
        <end position="94"/>
    </location>
</feature>
<gene>
    <name evidence="3" type="ORF">SAMN06295905_2050</name>
</gene>
<keyword evidence="4" id="KW-1185">Reference proteome</keyword>
<accession>A0A1Y6FBS9</accession>
<evidence type="ECO:0000256" key="1">
    <source>
        <dbReference type="SAM" id="MobiDB-lite"/>
    </source>
</evidence>
<dbReference type="RefSeq" id="WP_140048955.1">
    <property type="nucleotide sequence ID" value="NZ_FXWK01000001.1"/>
</dbReference>
<dbReference type="AlphaFoldDB" id="A0A1Y6FBS9"/>
<feature type="signal peptide" evidence="2">
    <location>
        <begin position="1"/>
        <end position="19"/>
    </location>
</feature>
<evidence type="ECO:0000313" key="4">
    <source>
        <dbReference type="Proteomes" id="UP000194474"/>
    </source>
</evidence>
<protein>
    <submittedName>
        <fullName evidence="3">Uncharacterized protein</fullName>
    </submittedName>
</protein>
<dbReference type="EMBL" id="FXWK01000001">
    <property type="protein sequence ID" value="SMQ72139.1"/>
    <property type="molecule type" value="Genomic_DNA"/>
</dbReference>
<organism evidence="3 4">
    <name type="scientific">Devosia lucknowensis</name>
    <dbReference type="NCBI Taxonomy" id="1096929"/>
    <lineage>
        <taxon>Bacteria</taxon>
        <taxon>Pseudomonadati</taxon>
        <taxon>Pseudomonadota</taxon>
        <taxon>Alphaproteobacteria</taxon>
        <taxon>Hyphomicrobiales</taxon>
        <taxon>Devosiaceae</taxon>
        <taxon>Devosia</taxon>
    </lineage>
</organism>
<evidence type="ECO:0000256" key="2">
    <source>
        <dbReference type="SAM" id="SignalP"/>
    </source>
</evidence>
<name>A0A1Y6FBS9_9HYPH</name>
<dbReference type="Proteomes" id="UP000194474">
    <property type="component" value="Unassembled WGS sequence"/>
</dbReference>